<keyword evidence="4" id="KW-0949">S-adenosyl-L-methionine</keyword>
<dbReference type="RefSeq" id="WP_252594040.1">
    <property type="nucleotide sequence ID" value="NZ_CP099489.1"/>
</dbReference>
<keyword evidence="7" id="KW-1185">Reference proteome</keyword>
<keyword evidence="3" id="KW-0808">Transferase</keyword>
<dbReference type="PANTHER" id="PTHR43667">
    <property type="entry name" value="CYCLOPROPANE-FATTY-ACYL-PHOSPHOLIPID SYNTHASE"/>
    <property type="match status" value="1"/>
</dbReference>
<dbReference type="PANTHER" id="PTHR43667:SF2">
    <property type="entry name" value="FATTY ACID C-METHYL TRANSFERASE"/>
    <property type="match status" value="1"/>
</dbReference>
<proteinExistence type="inferred from homology"/>
<dbReference type="InterPro" id="IPR003333">
    <property type="entry name" value="CMAS"/>
</dbReference>
<keyword evidence="2" id="KW-0489">Methyltransferase</keyword>
<dbReference type="InterPro" id="IPR029063">
    <property type="entry name" value="SAM-dependent_MTases_sf"/>
</dbReference>
<evidence type="ECO:0000256" key="3">
    <source>
        <dbReference type="ARBA" id="ARBA00022679"/>
    </source>
</evidence>
<organism evidence="6 7">
    <name type="scientific">Ornithinimicrobium faecis</name>
    <dbReference type="NCBI Taxonomy" id="2934158"/>
    <lineage>
        <taxon>Bacteria</taxon>
        <taxon>Bacillati</taxon>
        <taxon>Actinomycetota</taxon>
        <taxon>Actinomycetes</taxon>
        <taxon>Micrococcales</taxon>
        <taxon>Ornithinimicrobiaceae</taxon>
        <taxon>Ornithinimicrobium</taxon>
    </lineage>
</organism>
<evidence type="ECO:0000313" key="6">
    <source>
        <dbReference type="EMBL" id="USQ80662.1"/>
    </source>
</evidence>
<evidence type="ECO:0000256" key="1">
    <source>
        <dbReference type="ARBA" id="ARBA00010815"/>
    </source>
</evidence>
<dbReference type="EMBL" id="CP099489">
    <property type="protein sequence ID" value="USQ80662.1"/>
    <property type="molecule type" value="Genomic_DNA"/>
</dbReference>
<dbReference type="CDD" id="cd02440">
    <property type="entry name" value="AdoMet_MTases"/>
    <property type="match status" value="1"/>
</dbReference>
<dbReference type="PIRSF" id="PIRSF003085">
    <property type="entry name" value="CMAS"/>
    <property type="match status" value="1"/>
</dbReference>
<protein>
    <submittedName>
        <fullName evidence="6">Cyclopropane-fatty-acyl-phospholipid synthase family protein</fullName>
    </submittedName>
</protein>
<name>A0ABY4YV89_9MICO</name>
<evidence type="ECO:0000313" key="7">
    <source>
        <dbReference type="Proteomes" id="UP001056455"/>
    </source>
</evidence>
<dbReference type="SUPFAM" id="SSF53335">
    <property type="entry name" value="S-adenosyl-L-methionine-dependent methyltransferases"/>
    <property type="match status" value="1"/>
</dbReference>
<reference evidence="6" key="1">
    <citation type="submission" date="2022-06" db="EMBL/GenBank/DDBJ databases">
        <title>Ornithinimicrobium HY1793.</title>
        <authorList>
            <person name="Huang Y."/>
        </authorList>
    </citation>
    <scope>NUCLEOTIDE SEQUENCE</scope>
    <source>
        <strain evidence="6">HY1793</strain>
    </source>
</reference>
<evidence type="ECO:0000256" key="5">
    <source>
        <dbReference type="ARBA" id="ARBA00023098"/>
    </source>
</evidence>
<comment type="similarity">
    <text evidence="1">Belongs to the CFA/CMAS family.</text>
</comment>
<evidence type="ECO:0000256" key="4">
    <source>
        <dbReference type="ARBA" id="ARBA00022691"/>
    </source>
</evidence>
<dbReference type="Pfam" id="PF02353">
    <property type="entry name" value="CMAS"/>
    <property type="match status" value="1"/>
</dbReference>
<dbReference type="Gene3D" id="3.40.50.150">
    <property type="entry name" value="Vaccinia Virus protein VP39"/>
    <property type="match status" value="1"/>
</dbReference>
<gene>
    <name evidence="6" type="ORF">NF556_03105</name>
</gene>
<dbReference type="Proteomes" id="UP001056455">
    <property type="component" value="Chromosome"/>
</dbReference>
<dbReference type="InterPro" id="IPR050723">
    <property type="entry name" value="CFA/CMAS"/>
</dbReference>
<keyword evidence="5" id="KW-0443">Lipid metabolism</keyword>
<accession>A0ABY4YV89</accession>
<evidence type="ECO:0000256" key="2">
    <source>
        <dbReference type="ARBA" id="ARBA00022603"/>
    </source>
</evidence>
<sequence>MTTTDLPRRLNLPGVEDPACLRRKRGGVCPRARVARVVLSVAARRAGVELLLPDGTPLGGGPATPGNPVIEILRQRDLLERVAHDPKVGVGEAYMAGDWRPASGTDLAAVMLPFAERIESLLPMWLQRLRFAVDRRPPRTDNSPAGARQHIEAHYDLSNDMFATFLDPSMSYSSARFERGRPLAEQDLHEAQLRKIDTVLDAAQVGHGTQVLEIGTGWGALAVRAAERGAHVVTVTLSREQADLARERVTRAGVADRVSIRLQDYREVTGRYDAVVSVEMVEAVGEDYWPAYFRAIEDRLAPDGVAAVQSILMSHRRLLASRRSYGWINKHVFPGGMIPSMEAIEAVTEAHTSLRVQTVERFGADYAETLRRWRERFLSEWRSIEGGGFDAVFRRRWEFYLAFCEAGFAGGAIDVGLIRLERS</sequence>